<dbReference type="GO" id="GO:0005524">
    <property type="term" value="F:ATP binding"/>
    <property type="evidence" value="ECO:0007669"/>
    <property type="project" value="InterPro"/>
</dbReference>
<reference evidence="2 3" key="1">
    <citation type="submission" date="2018-08" db="EMBL/GenBank/DDBJ databases">
        <title>Bacillus jemisoniae sp. nov., Bacillus chryseoplanitiae sp. nov., Bacillus resnikiae sp. nov., and Bacillus frankliniae sp. nov., isolated from Viking spacecraft and associated surfaces.</title>
        <authorList>
            <person name="Seuylemezian A."/>
            <person name="Vaishampayan P."/>
        </authorList>
    </citation>
    <scope>NUCLEOTIDE SEQUENCE [LARGE SCALE GENOMIC DNA]</scope>
    <source>
        <strain evidence="2 3">JJ-247</strain>
    </source>
</reference>
<comment type="caution">
    <text evidence="2">The sequence shown here is derived from an EMBL/GenBank/DDBJ whole genome shotgun (WGS) entry which is preliminary data.</text>
</comment>
<proteinExistence type="predicted"/>
<keyword evidence="3" id="KW-1185">Reference proteome</keyword>
<dbReference type="AlphaFoldDB" id="A0A398B7E6"/>
<sequence>MNVQLILKEITSFRKGNRFILGLDGLSRSGKTTIAEELSKHLEEKNIPFYVFHMDDHIVERKKRYHTGREEWFEYYYLQWDIPWLSTHFFEKLRFSNKFELPFYCNSCDTVSYRTLSIPDGAVVVIEGVFLQREAWLNYFDSLVFIECSRETRFLRESTDTQVNINKFKERYWKAEDYYLETECPKKKANLVLQG</sequence>
<organism evidence="2 3">
    <name type="scientific">Mesobacillus zeae</name>
    <dbReference type="NCBI Taxonomy" id="1917180"/>
    <lineage>
        <taxon>Bacteria</taxon>
        <taxon>Bacillati</taxon>
        <taxon>Bacillota</taxon>
        <taxon>Bacilli</taxon>
        <taxon>Bacillales</taxon>
        <taxon>Bacillaceae</taxon>
        <taxon>Mesobacillus</taxon>
    </lineage>
</organism>
<protein>
    <recommendedName>
        <fullName evidence="1">Phosphoribulokinase/uridine kinase domain-containing protein</fullName>
    </recommendedName>
</protein>
<evidence type="ECO:0000313" key="2">
    <source>
        <dbReference type="EMBL" id="RID85885.1"/>
    </source>
</evidence>
<dbReference type="GO" id="GO:0016301">
    <property type="term" value="F:kinase activity"/>
    <property type="evidence" value="ECO:0007669"/>
    <property type="project" value="InterPro"/>
</dbReference>
<dbReference type="NCBIfam" id="NF005807">
    <property type="entry name" value="PRK07667.1"/>
    <property type="match status" value="1"/>
</dbReference>
<dbReference type="InterPro" id="IPR027417">
    <property type="entry name" value="P-loop_NTPase"/>
</dbReference>
<dbReference type="RefSeq" id="WP_119112738.1">
    <property type="nucleotide sequence ID" value="NZ_CBCSEO010000002.1"/>
</dbReference>
<feature type="domain" description="Phosphoribulokinase/uridine kinase" evidence="1">
    <location>
        <begin position="20"/>
        <end position="156"/>
    </location>
</feature>
<dbReference type="OrthoDB" id="1420794at2"/>
<evidence type="ECO:0000313" key="3">
    <source>
        <dbReference type="Proteomes" id="UP000265816"/>
    </source>
</evidence>
<dbReference type="Proteomes" id="UP000265816">
    <property type="component" value="Unassembled WGS sequence"/>
</dbReference>
<name>A0A398B7E6_9BACI</name>
<dbReference type="Pfam" id="PF00485">
    <property type="entry name" value="PRK"/>
    <property type="match status" value="1"/>
</dbReference>
<dbReference type="InterPro" id="IPR006083">
    <property type="entry name" value="PRK/URK"/>
</dbReference>
<dbReference type="EMBL" id="QWVT01000015">
    <property type="protein sequence ID" value="RID85885.1"/>
    <property type="molecule type" value="Genomic_DNA"/>
</dbReference>
<dbReference type="Gene3D" id="3.40.50.300">
    <property type="entry name" value="P-loop containing nucleotide triphosphate hydrolases"/>
    <property type="match status" value="1"/>
</dbReference>
<evidence type="ECO:0000259" key="1">
    <source>
        <dbReference type="Pfam" id="PF00485"/>
    </source>
</evidence>
<accession>A0A398B7E6</accession>
<gene>
    <name evidence="2" type="ORF">D1970_08265</name>
</gene>
<dbReference type="SUPFAM" id="SSF52540">
    <property type="entry name" value="P-loop containing nucleoside triphosphate hydrolases"/>
    <property type="match status" value="1"/>
</dbReference>